<evidence type="ECO:0000313" key="2">
    <source>
        <dbReference type="Proteomes" id="UP000422569"/>
    </source>
</evidence>
<name>A0A6B8M925_9HYPH</name>
<protein>
    <submittedName>
        <fullName evidence="1">Uncharacterized protein</fullName>
    </submittedName>
</protein>
<dbReference type="EMBL" id="CP044331">
    <property type="protein sequence ID" value="QGM97803.1"/>
    <property type="molecule type" value="Genomic_DNA"/>
</dbReference>
<evidence type="ECO:0000313" key="1">
    <source>
        <dbReference type="EMBL" id="QGM97803.1"/>
    </source>
</evidence>
<dbReference type="AlphaFoldDB" id="A0A6B8M925"/>
<gene>
    <name evidence="1" type="ORF">F7D14_10205</name>
</gene>
<reference evidence="1 2" key="1">
    <citation type="submission" date="2019-09" db="EMBL/GenBank/DDBJ databases">
        <title>Isolation and complete genome sequencing of Methylocystis species.</title>
        <authorList>
            <person name="Rumah B.L."/>
            <person name="Stead C.E."/>
            <person name="Stevens B.C."/>
            <person name="Minton N.P."/>
            <person name="Grosse-Honebrink A."/>
            <person name="Zhang Y."/>
        </authorList>
    </citation>
    <scope>NUCLEOTIDE SEQUENCE [LARGE SCALE GENOMIC DNA]</scope>
    <source>
        <strain evidence="1 2">BRCS2</strain>
    </source>
</reference>
<sequence length="441" mass="49732">MSPKRGDVVGTTAKTAEGFRRLNLYRNAIDPCDLRALLDRRFPADNQRDVKARLGRKRAEEFKDGIQVLDEISSRLFQKQAGSRSSCPVVNFILATDKTQKIDRARAIVARAYWRADEYAHAFAHLLDDAKNAETHALAIEKALDALRIPIAESIRINEAWRYEHSSEKSGRRQDIVGGVSALGELKDQLQAFSQLHPRQGRPSDDARFFFVLRLSEAFSIWTGHSPDFHGADKRHGLWSEFVQAALDLTGLNRNGGLDYIFRRLGGGGPRAKAFLVREEFLDLKFEIAEWINKNGPHSNDTESISGIDKFSDDDVENWIDVIFDSEYEDLSDEPYFSIGKNLVLEALSALHKSKENLQKLWTESHAGISAGEAGLRVKLRNLPERFYNRQLTDFCEGNLPSAGFLIDLYGGQCDATTIGFEPPGYKWFLPASRNRRPCNG</sequence>
<dbReference type="KEGG" id="mpar:F7D14_10205"/>
<dbReference type="RefSeq" id="WP_154419887.1">
    <property type="nucleotide sequence ID" value="NZ_CP044331.1"/>
</dbReference>
<keyword evidence="2" id="KW-1185">Reference proteome</keyword>
<dbReference type="Proteomes" id="UP000422569">
    <property type="component" value="Chromosome"/>
</dbReference>
<proteinExistence type="predicted"/>
<organism evidence="1 2">
    <name type="scientific">Methylocystis parvus</name>
    <dbReference type="NCBI Taxonomy" id="134"/>
    <lineage>
        <taxon>Bacteria</taxon>
        <taxon>Pseudomonadati</taxon>
        <taxon>Pseudomonadota</taxon>
        <taxon>Alphaproteobacteria</taxon>
        <taxon>Hyphomicrobiales</taxon>
        <taxon>Methylocystaceae</taxon>
        <taxon>Methylocystis</taxon>
    </lineage>
</organism>
<accession>A0A6B8M925</accession>